<dbReference type="SUPFAM" id="SSF51735">
    <property type="entry name" value="NAD(P)-binding Rossmann-fold domains"/>
    <property type="match status" value="1"/>
</dbReference>
<sequence>MSSFSPHFAGKVVLITGAAGGIGRAVTEILLQAGAVVCLGDVDTAGCDAILAPFLEKNRSTKHLVYALDVTASTSVHGFVKAAVFAFGRVDCAFNNAGILSSGKPLAEVDESEYDRVVGINMKGVFLCLQAEIPAMISTAGGGSIVNTTSTLGTVGDKGSVAYIASKHGVVGLTRAAAMDYAESGIRVNALAPGLTETAMTKNWLADAETKNTLLSNIPMKRQAAPAEMVDMVLFLLSDASSYVTGQVMTVDGGMTMH</sequence>
<evidence type="ECO:0000313" key="4">
    <source>
        <dbReference type="Proteomes" id="UP001498771"/>
    </source>
</evidence>
<dbReference type="InterPro" id="IPR002347">
    <property type="entry name" value="SDR_fam"/>
</dbReference>
<dbReference type="InterPro" id="IPR036291">
    <property type="entry name" value="NAD(P)-bd_dom_sf"/>
</dbReference>
<dbReference type="PANTHER" id="PTHR24321">
    <property type="entry name" value="DEHYDROGENASES, SHORT CHAIN"/>
    <property type="match status" value="1"/>
</dbReference>
<dbReference type="PRINTS" id="PR00080">
    <property type="entry name" value="SDRFAMILY"/>
</dbReference>
<protein>
    <submittedName>
        <fullName evidence="3">2,5-dichloro-2,5-cyclohexadiene-1,4-diol dehydrogenase</fullName>
    </submittedName>
</protein>
<proteinExistence type="inferred from homology"/>
<keyword evidence="2" id="KW-0560">Oxidoreductase</keyword>
<name>A0ABR1FA36_9ASCO</name>
<reference evidence="3 4" key="1">
    <citation type="submission" date="2024-03" db="EMBL/GenBank/DDBJ databases">
        <title>Genome-scale model development and genomic sequencing of the oleaginous clade Lipomyces.</title>
        <authorList>
            <consortium name="Lawrence Berkeley National Laboratory"/>
            <person name="Czajka J.J."/>
            <person name="Han Y."/>
            <person name="Kim J."/>
            <person name="Mondo S.J."/>
            <person name="Hofstad B.A."/>
            <person name="Robles A."/>
            <person name="Haridas S."/>
            <person name="Riley R."/>
            <person name="LaButti K."/>
            <person name="Pangilinan J."/>
            <person name="Andreopoulos W."/>
            <person name="Lipzen A."/>
            <person name="Yan J."/>
            <person name="Wang M."/>
            <person name="Ng V."/>
            <person name="Grigoriev I.V."/>
            <person name="Spatafora J.W."/>
            <person name="Magnuson J.K."/>
            <person name="Baker S.E."/>
            <person name="Pomraning K.R."/>
        </authorList>
    </citation>
    <scope>NUCLEOTIDE SEQUENCE [LARGE SCALE GENOMIC DNA]</scope>
    <source>
        <strain evidence="3 4">Phaff 52-87</strain>
    </source>
</reference>
<dbReference type="CDD" id="cd05233">
    <property type="entry name" value="SDR_c"/>
    <property type="match status" value="1"/>
</dbReference>
<comment type="caution">
    <text evidence="3">The sequence shown here is derived from an EMBL/GenBank/DDBJ whole genome shotgun (WGS) entry which is preliminary data.</text>
</comment>
<evidence type="ECO:0000256" key="1">
    <source>
        <dbReference type="ARBA" id="ARBA00006484"/>
    </source>
</evidence>
<evidence type="ECO:0000256" key="2">
    <source>
        <dbReference type="ARBA" id="ARBA00023002"/>
    </source>
</evidence>
<dbReference type="GeneID" id="90034911"/>
<evidence type="ECO:0000313" key="3">
    <source>
        <dbReference type="EMBL" id="KAK7206637.1"/>
    </source>
</evidence>
<dbReference type="PRINTS" id="PR00081">
    <property type="entry name" value="GDHRDH"/>
</dbReference>
<dbReference type="Gene3D" id="3.40.50.720">
    <property type="entry name" value="NAD(P)-binding Rossmann-like Domain"/>
    <property type="match status" value="1"/>
</dbReference>
<organism evidence="3 4">
    <name type="scientific">Myxozyma melibiosi</name>
    <dbReference type="NCBI Taxonomy" id="54550"/>
    <lineage>
        <taxon>Eukaryota</taxon>
        <taxon>Fungi</taxon>
        <taxon>Dikarya</taxon>
        <taxon>Ascomycota</taxon>
        <taxon>Saccharomycotina</taxon>
        <taxon>Lipomycetes</taxon>
        <taxon>Lipomycetales</taxon>
        <taxon>Lipomycetaceae</taxon>
        <taxon>Myxozyma</taxon>
    </lineage>
</organism>
<dbReference type="Pfam" id="PF13561">
    <property type="entry name" value="adh_short_C2"/>
    <property type="match status" value="1"/>
</dbReference>
<dbReference type="EMBL" id="JBBJBU010000002">
    <property type="protein sequence ID" value="KAK7206637.1"/>
    <property type="molecule type" value="Genomic_DNA"/>
</dbReference>
<accession>A0ABR1FA36</accession>
<dbReference type="PANTHER" id="PTHR24321:SF8">
    <property type="entry name" value="ESTRADIOL 17-BETA-DEHYDROGENASE 8-RELATED"/>
    <property type="match status" value="1"/>
</dbReference>
<dbReference type="Proteomes" id="UP001498771">
    <property type="component" value="Unassembled WGS sequence"/>
</dbReference>
<dbReference type="RefSeq" id="XP_064769670.1">
    <property type="nucleotide sequence ID" value="XM_064909399.1"/>
</dbReference>
<comment type="similarity">
    <text evidence="1">Belongs to the short-chain dehydrogenases/reductases (SDR) family.</text>
</comment>
<keyword evidence="4" id="KW-1185">Reference proteome</keyword>
<gene>
    <name evidence="3" type="ORF">BZA70DRAFT_109475</name>
</gene>